<name>A0A383WGH3_TETOB</name>
<protein>
    <recommendedName>
        <fullName evidence="7">rRNA adenine N(6)-methyltransferase</fullName>
        <ecNumber evidence="7">2.1.1.-</ecNumber>
    </recommendedName>
</protein>
<gene>
    <name evidence="10" type="ORF">BQ4739_LOCUS16903</name>
</gene>
<feature type="region of interest" description="Disordered" evidence="8">
    <location>
        <begin position="157"/>
        <end position="214"/>
    </location>
</feature>
<dbReference type="PROSITE" id="PS51689">
    <property type="entry name" value="SAM_RNA_A_N6_MT"/>
    <property type="match status" value="1"/>
</dbReference>
<evidence type="ECO:0000313" key="10">
    <source>
        <dbReference type="EMBL" id="SZX76520.1"/>
    </source>
</evidence>
<evidence type="ECO:0000256" key="3">
    <source>
        <dbReference type="ARBA" id="ARBA00022679"/>
    </source>
</evidence>
<evidence type="ECO:0000256" key="7">
    <source>
        <dbReference type="RuleBase" id="RU362106"/>
    </source>
</evidence>
<dbReference type="InterPro" id="IPR023165">
    <property type="entry name" value="rRNA_Ade_diMease-like_C"/>
</dbReference>
<evidence type="ECO:0000256" key="2">
    <source>
        <dbReference type="ARBA" id="ARBA00022603"/>
    </source>
</evidence>
<keyword evidence="3 6" id="KW-0808">Transferase</keyword>
<evidence type="ECO:0000313" key="11">
    <source>
        <dbReference type="Proteomes" id="UP000256970"/>
    </source>
</evidence>
<proteinExistence type="inferred from homology"/>
<comment type="caution">
    <text evidence="6">Lacks conserved residue(s) required for the propagation of feature annotation.</text>
</comment>
<dbReference type="CDD" id="cd02440">
    <property type="entry name" value="AdoMet_MTases"/>
    <property type="match status" value="1"/>
</dbReference>
<dbReference type="InterPro" id="IPR020598">
    <property type="entry name" value="rRNA_Ade_methylase_Trfase_N"/>
</dbReference>
<keyword evidence="1 7" id="KW-0698">rRNA processing</keyword>
<feature type="binding site" evidence="6">
    <location>
        <position position="109"/>
    </location>
    <ligand>
        <name>S-adenosyl-L-methionine</name>
        <dbReference type="ChEBI" id="CHEBI:59789"/>
    </ligand>
</feature>
<keyword evidence="11" id="KW-1185">Reference proteome</keyword>
<dbReference type="PROSITE" id="PS01131">
    <property type="entry name" value="RRNA_A_DIMETH"/>
    <property type="match status" value="1"/>
</dbReference>
<dbReference type="InterPro" id="IPR029063">
    <property type="entry name" value="SAM-dependent_MTases_sf"/>
</dbReference>
<evidence type="ECO:0000259" key="9">
    <source>
        <dbReference type="SMART" id="SM00650"/>
    </source>
</evidence>
<dbReference type="Gene3D" id="3.40.50.150">
    <property type="entry name" value="Vaccinia Virus protein VP39"/>
    <property type="match status" value="1"/>
</dbReference>
<keyword evidence="5 6" id="KW-0694">RNA-binding</keyword>
<dbReference type="EC" id="2.1.1.-" evidence="7"/>
<dbReference type="PANTHER" id="PTHR11727:SF27">
    <property type="entry name" value="RIBOSOMAL RNA SMALL SUBUNIT METHYLTRANSFERASE, CHLOROPLASTIC"/>
    <property type="match status" value="1"/>
</dbReference>
<accession>A0A383WGH3</accession>
<feature type="domain" description="Ribosomal RNA adenine methylase transferase N-terminal" evidence="9">
    <location>
        <begin position="68"/>
        <end position="307"/>
    </location>
</feature>
<evidence type="ECO:0000256" key="1">
    <source>
        <dbReference type="ARBA" id="ARBA00022552"/>
    </source>
</evidence>
<feature type="binding site" evidence="6">
    <location>
        <position position="88"/>
    </location>
    <ligand>
        <name>S-adenosyl-L-methionine</name>
        <dbReference type="ChEBI" id="CHEBI:59789"/>
    </ligand>
</feature>
<reference evidence="10 11" key="1">
    <citation type="submission" date="2016-10" db="EMBL/GenBank/DDBJ databases">
        <authorList>
            <person name="Cai Z."/>
        </authorList>
    </citation>
    <scope>NUCLEOTIDE SEQUENCE [LARGE SCALE GENOMIC DNA]</scope>
</reference>
<evidence type="ECO:0000256" key="8">
    <source>
        <dbReference type="SAM" id="MobiDB-lite"/>
    </source>
</evidence>
<feature type="compositionally biased region" description="Low complexity" evidence="8">
    <location>
        <begin position="185"/>
        <end position="205"/>
    </location>
</feature>
<dbReference type="FunFam" id="1.10.8.100:FF:000001">
    <property type="entry name" value="Ribosomal RNA small subunit methyltransferase A"/>
    <property type="match status" value="1"/>
</dbReference>
<evidence type="ECO:0000256" key="5">
    <source>
        <dbReference type="ARBA" id="ARBA00022884"/>
    </source>
</evidence>
<dbReference type="Proteomes" id="UP000256970">
    <property type="component" value="Unassembled WGS sequence"/>
</dbReference>
<feature type="region of interest" description="Disordered" evidence="8">
    <location>
        <begin position="1"/>
        <end position="23"/>
    </location>
</feature>
<feature type="compositionally biased region" description="Low complexity" evidence="8">
    <location>
        <begin position="157"/>
        <end position="178"/>
    </location>
</feature>
<feature type="binding site" evidence="6">
    <location>
        <position position="221"/>
    </location>
    <ligand>
        <name>S-adenosyl-L-methionine</name>
        <dbReference type="ChEBI" id="CHEBI:59789"/>
    </ligand>
</feature>
<comment type="similarity">
    <text evidence="6 7">Belongs to the class I-like SAM-binding methyltransferase superfamily. rRNA adenine N(6)-methyltransferase family.</text>
</comment>
<dbReference type="SUPFAM" id="SSF53335">
    <property type="entry name" value="S-adenosyl-L-methionine-dependent methyltransferases"/>
    <property type="match status" value="1"/>
</dbReference>
<dbReference type="Pfam" id="PF00398">
    <property type="entry name" value="RrnaAD"/>
    <property type="match status" value="1"/>
</dbReference>
<dbReference type="SMART" id="SM00650">
    <property type="entry name" value="rADc"/>
    <property type="match status" value="1"/>
</dbReference>
<dbReference type="AlphaFoldDB" id="A0A383WGH3"/>
<evidence type="ECO:0000256" key="4">
    <source>
        <dbReference type="ARBA" id="ARBA00022691"/>
    </source>
</evidence>
<evidence type="ECO:0000256" key="6">
    <source>
        <dbReference type="PROSITE-ProRule" id="PRU01026"/>
    </source>
</evidence>
<dbReference type="EMBL" id="FNXT01001260">
    <property type="protein sequence ID" value="SZX76520.1"/>
    <property type="molecule type" value="Genomic_DNA"/>
</dbReference>
<dbReference type="STRING" id="3088.A0A383WGH3"/>
<dbReference type="InterPro" id="IPR020596">
    <property type="entry name" value="rRNA_Ade_Mease_Trfase_CS"/>
</dbReference>
<sequence length="391" mass="43377">MEEQPRRRTDEQPRRRSEEPLLKEDFEVPAVGWMWEPNTAAATKSSLKSANIKAKKSLGQNFCTDDQILADIVTAARVAPSDVVIEVGPGTGNLTRHLLATRARVLAVEKDDTLIERLREEFKQVPNLQLVHGDVMRLDLKALVAQMAAAAAAAAQLDSQASSNEPQQEQQQQQQQLQQPPPPEQQQQPADESSSSISSSRSSSSAAPAKQRRRGVKVVANLPYNITKEFLQAMLPQGGVVSELSIMIQEEVAHRLVDPTPGRPDYRAMSLITHYYSKPVYRFLIPKEKYFPVPGVDGALVTFKLLPPSKRVQVSGERGFISLINKAFSERRKMMRNTLQPLYTPQQVEAALQKAGVRPDARAQDLDVEQFAAVYNNLQAEQIAAVSAVQQ</sequence>
<keyword evidence="2 6" id="KW-0489">Methyltransferase</keyword>
<dbReference type="InterPro" id="IPR001737">
    <property type="entry name" value="KsgA/Erm"/>
</dbReference>
<dbReference type="Gene3D" id="1.10.8.100">
    <property type="entry name" value="Ribosomal RNA adenine dimethylase-like, domain 2"/>
    <property type="match status" value="1"/>
</dbReference>
<dbReference type="GO" id="GO:0000179">
    <property type="term" value="F:rRNA (adenine-N6,N6-)-dimethyltransferase activity"/>
    <property type="evidence" value="ECO:0007669"/>
    <property type="project" value="UniProtKB-UniRule"/>
</dbReference>
<dbReference type="PANTHER" id="PTHR11727">
    <property type="entry name" value="DIMETHYLADENOSINE TRANSFERASE"/>
    <property type="match status" value="1"/>
</dbReference>
<dbReference type="GO" id="GO:0003723">
    <property type="term" value="F:RNA binding"/>
    <property type="evidence" value="ECO:0007669"/>
    <property type="project" value="UniProtKB-UniRule"/>
</dbReference>
<keyword evidence="4 6" id="KW-0949">S-adenosyl-L-methionine</keyword>
<organism evidence="10 11">
    <name type="scientific">Tetradesmus obliquus</name>
    <name type="common">Green alga</name>
    <name type="synonym">Acutodesmus obliquus</name>
    <dbReference type="NCBI Taxonomy" id="3088"/>
    <lineage>
        <taxon>Eukaryota</taxon>
        <taxon>Viridiplantae</taxon>
        <taxon>Chlorophyta</taxon>
        <taxon>core chlorophytes</taxon>
        <taxon>Chlorophyceae</taxon>
        <taxon>CS clade</taxon>
        <taxon>Sphaeropleales</taxon>
        <taxon>Scenedesmaceae</taxon>
        <taxon>Tetradesmus</taxon>
    </lineage>
</organism>
<feature type="binding site" evidence="6">
    <location>
        <position position="134"/>
    </location>
    <ligand>
        <name>S-adenosyl-L-methionine</name>
        <dbReference type="ChEBI" id="CHEBI:59789"/>
    </ligand>
</feature>
<feature type="binding site" evidence="6">
    <location>
        <position position="61"/>
    </location>
    <ligand>
        <name>S-adenosyl-L-methionine</name>
        <dbReference type="ChEBI" id="CHEBI:59789"/>
    </ligand>
</feature>